<feature type="region of interest" description="Disordered" evidence="1">
    <location>
        <begin position="100"/>
        <end position="196"/>
    </location>
</feature>
<feature type="compositionally biased region" description="Polar residues" evidence="1">
    <location>
        <begin position="126"/>
        <end position="143"/>
    </location>
</feature>
<dbReference type="GeneID" id="17319064"/>
<organism evidence="2 3">
    <name type="scientific">Chondrus crispus</name>
    <name type="common">Carrageen Irish moss</name>
    <name type="synonym">Polymorpha crispa</name>
    <dbReference type="NCBI Taxonomy" id="2769"/>
    <lineage>
        <taxon>Eukaryota</taxon>
        <taxon>Rhodophyta</taxon>
        <taxon>Florideophyceae</taxon>
        <taxon>Rhodymeniophycidae</taxon>
        <taxon>Gigartinales</taxon>
        <taxon>Gigartinaceae</taxon>
        <taxon>Chondrus</taxon>
    </lineage>
</organism>
<protein>
    <submittedName>
        <fullName evidence="2">Uncharacterized protein</fullName>
    </submittedName>
</protein>
<evidence type="ECO:0000256" key="1">
    <source>
        <dbReference type="SAM" id="MobiDB-lite"/>
    </source>
</evidence>
<gene>
    <name evidence="2" type="ORF">CHC_T00007667001</name>
</gene>
<dbReference type="Gramene" id="CDF41057">
    <property type="protein sequence ID" value="CDF41057"/>
    <property type="gene ID" value="CHC_T00007667001"/>
</dbReference>
<dbReference type="RefSeq" id="XP_005711351.1">
    <property type="nucleotide sequence ID" value="XM_005711294.1"/>
</dbReference>
<feature type="compositionally biased region" description="Low complexity" evidence="1">
    <location>
        <begin position="115"/>
        <end position="125"/>
    </location>
</feature>
<name>R7QRE8_CHOCR</name>
<dbReference type="EMBL" id="HG002301">
    <property type="protein sequence ID" value="CDF41057.1"/>
    <property type="molecule type" value="Genomic_DNA"/>
</dbReference>
<dbReference type="AlphaFoldDB" id="R7QRE8"/>
<feature type="compositionally biased region" description="Polar residues" evidence="1">
    <location>
        <begin position="160"/>
        <end position="180"/>
    </location>
</feature>
<keyword evidence="3" id="KW-1185">Reference proteome</keyword>
<reference evidence="3" key="1">
    <citation type="journal article" date="2013" name="Proc. Natl. Acad. Sci. U.S.A.">
        <title>Genome structure and metabolic features in the red seaweed Chondrus crispus shed light on evolution of the Archaeplastida.</title>
        <authorList>
            <person name="Collen J."/>
            <person name="Porcel B."/>
            <person name="Carre W."/>
            <person name="Ball S.G."/>
            <person name="Chaparro C."/>
            <person name="Tonon T."/>
            <person name="Barbeyron T."/>
            <person name="Michel G."/>
            <person name="Noel B."/>
            <person name="Valentin K."/>
            <person name="Elias M."/>
            <person name="Artiguenave F."/>
            <person name="Arun A."/>
            <person name="Aury J.M."/>
            <person name="Barbosa-Neto J.F."/>
            <person name="Bothwell J.H."/>
            <person name="Bouget F.Y."/>
            <person name="Brillet L."/>
            <person name="Cabello-Hurtado F."/>
            <person name="Capella-Gutierrez S."/>
            <person name="Charrier B."/>
            <person name="Cladiere L."/>
            <person name="Cock J.M."/>
            <person name="Coelho S.M."/>
            <person name="Colleoni C."/>
            <person name="Czjzek M."/>
            <person name="Da Silva C."/>
            <person name="Delage L."/>
            <person name="Denoeud F."/>
            <person name="Deschamps P."/>
            <person name="Dittami S.M."/>
            <person name="Gabaldon T."/>
            <person name="Gachon C.M."/>
            <person name="Groisillier A."/>
            <person name="Herve C."/>
            <person name="Jabbari K."/>
            <person name="Katinka M."/>
            <person name="Kloareg B."/>
            <person name="Kowalczyk N."/>
            <person name="Labadie K."/>
            <person name="Leblanc C."/>
            <person name="Lopez P.J."/>
            <person name="McLachlan D.H."/>
            <person name="Meslet-Cladiere L."/>
            <person name="Moustafa A."/>
            <person name="Nehr Z."/>
            <person name="Nyvall Collen P."/>
            <person name="Panaud O."/>
            <person name="Partensky F."/>
            <person name="Poulain J."/>
            <person name="Rensing S.A."/>
            <person name="Rousvoal S."/>
            <person name="Samson G."/>
            <person name="Symeonidi A."/>
            <person name="Weissenbach J."/>
            <person name="Zambounis A."/>
            <person name="Wincker P."/>
            <person name="Boyen C."/>
        </authorList>
    </citation>
    <scope>NUCLEOTIDE SEQUENCE [LARGE SCALE GENOMIC DNA]</scope>
    <source>
        <strain evidence="3">cv. Stackhouse</strain>
    </source>
</reference>
<evidence type="ECO:0000313" key="2">
    <source>
        <dbReference type="EMBL" id="CDF41057.1"/>
    </source>
</evidence>
<accession>R7QRE8</accession>
<sequence length="351" mass="38935">MYVLFLLLYSPFCSRKNITTRTDRSLSFLHLNLLRHQTNAQQFRDKHLSILAQNAYALAKRVHKLEAANATQSQENRAQEAENGKLRTELAALRAQNARLNQTSHPTHLAATLQPSRPSHRPSSSVLGGSSTHVDATRTNDSLRNPIRQRQSHGDPPTMPDSTLESTQYGVQQASPSRFTNILHGVRTRDQPGSIAKLPRRHLEIERGNTRQAVASSLNAAAVRQSKRRREGRPTPPALTLKRSRRIPPPALVPKRASRAQPSVVAASRAQRSAPRFTSSKPTATAELSRFARGAGSNSIRGNLLRGTSTQQPGDWQRRVSSVPRPSATPDRLGKNAQRRNRHGSNPLARW</sequence>
<feature type="compositionally biased region" description="Low complexity" evidence="1">
    <location>
        <begin position="262"/>
        <end position="276"/>
    </location>
</feature>
<proteinExistence type="predicted"/>
<feature type="region of interest" description="Disordered" evidence="1">
    <location>
        <begin position="215"/>
        <end position="351"/>
    </location>
</feature>
<dbReference type="KEGG" id="ccp:CHC_T00007667001"/>
<evidence type="ECO:0000313" key="3">
    <source>
        <dbReference type="Proteomes" id="UP000012073"/>
    </source>
</evidence>
<dbReference type="Proteomes" id="UP000012073">
    <property type="component" value="Unassembled WGS sequence"/>
</dbReference>
<feature type="compositionally biased region" description="Polar residues" evidence="1">
    <location>
        <begin position="296"/>
        <end position="314"/>
    </location>
</feature>